<gene>
    <name evidence="2" type="ORF">PMH09_10255</name>
</gene>
<feature type="transmembrane region" description="Helical" evidence="1">
    <location>
        <begin position="12"/>
        <end position="32"/>
    </location>
</feature>
<protein>
    <submittedName>
        <fullName evidence="2">Uncharacterized protein</fullName>
    </submittedName>
</protein>
<comment type="caution">
    <text evidence="2">The sequence shown here is derived from an EMBL/GenBank/DDBJ whole genome shotgun (WGS) entry which is preliminary data.</text>
</comment>
<proteinExistence type="predicted"/>
<keyword evidence="3" id="KW-1185">Reference proteome</keyword>
<organism evidence="2 3">
    <name type="scientific">Roseofilum casamattae BLCC-M143</name>
    <dbReference type="NCBI Taxonomy" id="3022442"/>
    <lineage>
        <taxon>Bacteria</taxon>
        <taxon>Bacillati</taxon>
        <taxon>Cyanobacteriota</taxon>
        <taxon>Cyanophyceae</taxon>
        <taxon>Desertifilales</taxon>
        <taxon>Desertifilaceae</taxon>
        <taxon>Roseofilum</taxon>
        <taxon>Roseofilum casamattae</taxon>
    </lineage>
</organism>
<sequence>MYRQLRRVTRGAIALEFYFSPLAAVFVVSAWHKDNPYPIIERLWKIPR</sequence>
<dbReference type="RefSeq" id="WP_283758235.1">
    <property type="nucleotide sequence ID" value="NZ_JAQOSQ010000008.1"/>
</dbReference>
<evidence type="ECO:0000313" key="3">
    <source>
        <dbReference type="Proteomes" id="UP001232992"/>
    </source>
</evidence>
<keyword evidence="1" id="KW-0472">Membrane</keyword>
<evidence type="ECO:0000313" key="2">
    <source>
        <dbReference type="EMBL" id="MDJ1183581.1"/>
    </source>
</evidence>
<name>A0ABT7BWM6_9CYAN</name>
<dbReference type="Proteomes" id="UP001232992">
    <property type="component" value="Unassembled WGS sequence"/>
</dbReference>
<evidence type="ECO:0000256" key="1">
    <source>
        <dbReference type="SAM" id="Phobius"/>
    </source>
</evidence>
<reference evidence="2 3" key="1">
    <citation type="submission" date="2023-01" db="EMBL/GenBank/DDBJ databases">
        <title>Novel diversity within Roseofilum (Cyanobacteria; Desertifilaceae) from marine benthic mats with descriptions of four novel species.</title>
        <authorList>
            <person name="Wang Y."/>
            <person name="Berthold D.E."/>
            <person name="Hu J."/>
            <person name="Lefler F.W."/>
            <person name="Laughinghouse H.D. IV."/>
        </authorList>
    </citation>
    <scope>NUCLEOTIDE SEQUENCE [LARGE SCALE GENOMIC DNA]</scope>
    <source>
        <strain evidence="2 3">BLCC-M143</strain>
    </source>
</reference>
<accession>A0ABT7BWM6</accession>
<keyword evidence="1" id="KW-1133">Transmembrane helix</keyword>
<keyword evidence="1" id="KW-0812">Transmembrane</keyword>
<dbReference type="EMBL" id="JAQOSQ010000008">
    <property type="protein sequence ID" value="MDJ1183581.1"/>
    <property type="molecule type" value="Genomic_DNA"/>
</dbReference>